<evidence type="ECO:0000256" key="1">
    <source>
        <dbReference type="SAM" id="MobiDB-lite"/>
    </source>
</evidence>
<gene>
    <name evidence="2" type="ORF">MM171A02284_0003</name>
</gene>
<feature type="region of interest" description="Disordered" evidence="1">
    <location>
        <begin position="1"/>
        <end position="23"/>
    </location>
</feature>
<feature type="compositionally biased region" description="Basic residues" evidence="1">
    <location>
        <begin position="10"/>
        <end position="23"/>
    </location>
</feature>
<protein>
    <submittedName>
        <fullName evidence="2">Uncharacterized protein</fullName>
    </submittedName>
</protein>
<proteinExistence type="predicted"/>
<accession>A0A6M3X518</accession>
<dbReference type="EMBL" id="MT143928">
    <property type="protein sequence ID" value="QJH92880.1"/>
    <property type="molecule type" value="Genomic_DNA"/>
</dbReference>
<evidence type="ECO:0000313" key="2">
    <source>
        <dbReference type="EMBL" id="QJH92880.1"/>
    </source>
</evidence>
<name>A0A6M3X518_9ZZZZ</name>
<sequence length="63" mass="7932">MMKKNYANNLHKRWTHRKRRWTHRERMARQAQLKKLKDTEETLPNKYNFFQLGKRISAYIKEL</sequence>
<reference evidence="2" key="1">
    <citation type="submission" date="2020-03" db="EMBL/GenBank/DDBJ databases">
        <title>The deep terrestrial virosphere.</title>
        <authorList>
            <person name="Holmfeldt K."/>
            <person name="Nilsson E."/>
            <person name="Simone D."/>
            <person name="Lopez-Fernandez M."/>
            <person name="Wu X."/>
            <person name="de Brujin I."/>
            <person name="Lundin D."/>
            <person name="Andersson A."/>
            <person name="Bertilsson S."/>
            <person name="Dopson M."/>
        </authorList>
    </citation>
    <scope>NUCLEOTIDE SEQUENCE</scope>
    <source>
        <strain evidence="2">MM171A02284</strain>
    </source>
</reference>
<dbReference type="AlphaFoldDB" id="A0A6M3X518"/>
<organism evidence="2">
    <name type="scientific">viral metagenome</name>
    <dbReference type="NCBI Taxonomy" id="1070528"/>
    <lineage>
        <taxon>unclassified sequences</taxon>
        <taxon>metagenomes</taxon>
        <taxon>organismal metagenomes</taxon>
    </lineage>
</organism>